<dbReference type="InterPro" id="IPR029058">
    <property type="entry name" value="AB_hydrolase_fold"/>
</dbReference>
<dbReference type="GO" id="GO:0016787">
    <property type="term" value="F:hydrolase activity"/>
    <property type="evidence" value="ECO:0007669"/>
    <property type="project" value="UniProtKB-KW"/>
</dbReference>
<dbReference type="InterPro" id="IPR000073">
    <property type="entry name" value="AB_hydrolase_1"/>
</dbReference>
<evidence type="ECO:0000313" key="3">
    <source>
        <dbReference type="Proteomes" id="UP000289260"/>
    </source>
</evidence>
<evidence type="ECO:0000259" key="1">
    <source>
        <dbReference type="Pfam" id="PF12697"/>
    </source>
</evidence>
<dbReference type="KEGG" id="ltr:EVS81_01605"/>
<keyword evidence="3" id="KW-1185">Reference proteome</keyword>
<evidence type="ECO:0000313" key="2">
    <source>
        <dbReference type="EMBL" id="QBE47688.1"/>
    </source>
</evidence>
<dbReference type="Pfam" id="PF12697">
    <property type="entry name" value="Abhydrolase_6"/>
    <property type="match status" value="1"/>
</dbReference>
<protein>
    <submittedName>
        <fullName evidence="2">Alpha/beta hydrolase</fullName>
    </submittedName>
</protein>
<name>A0A4P6KCV8_9MICO</name>
<reference evidence="2 3" key="1">
    <citation type="submission" date="2019-02" db="EMBL/GenBank/DDBJ databases">
        <authorList>
            <person name="Sun L."/>
            <person name="Pan D."/>
            <person name="Wu X."/>
        </authorList>
    </citation>
    <scope>NUCLEOTIDE SEQUENCE [LARGE SCALE GENOMIC DNA]</scope>
    <source>
        <strain evidence="2 3">JW-1</strain>
    </source>
</reference>
<dbReference type="PANTHER" id="PTHR12277:SF79">
    <property type="entry name" value="XAA-PRO DIPEPTIDYL-PEPTIDASE-RELATED"/>
    <property type="match status" value="1"/>
</dbReference>
<dbReference type="PANTHER" id="PTHR12277">
    <property type="entry name" value="ALPHA/BETA HYDROLASE DOMAIN-CONTAINING PROTEIN"/>
    <property type="match status" value="1"/>
</dbReference>
<sequence>MRTRRIVAASLSTAAAILGAGGAALGCGIARKLTAPIGPRDFDLTVRGVEQADGQSRLVLDRTQDTEAQGVCNLWFERGGWVQLGNEVEDRGSKRIARTITGTSEGFSPRAGDLASWSGIYYSSPEDAGLEHREIVINAPAGHAPAWRIDGDLSTWAIHVHGLGSSRAGTIRGVQVATELGYTSLVVTYRNDGEGPHLGNGRSTLGVTEIEDVDAAIGNAIRRGAERIVLFGWSMGAAIALQLAHRAEYRELIVGLVLDSPVLNWRSVIQANCKRAGLPSSAGAIAMPWLMKEPLARMVGLPTALPLEDFNWVKRAHELDVPTLILHGTRDDSAPFATSKCLRDQRPALVTLEAFDAGHTLNWNADNERWHNTAASWLGQRIGR</sequence>
<feature type="domain" description="AB hydrolase-1" evidence="1">
    <location>
        <begin position="158"/>
        <end position="363"/>
    </location>
</feature>
<gene>
    <name evidence="2" type="ORF">EVS81_01605</name>
</gene>
<keyword evidence="2" id="KW-0378">Hydrolase</keyword>
<dbReference type="SUPFAM" id="SSF53474">
    <property type="entry name" value="alpha/beta-Hydrolases"/>
    <property type="match status" value="1"/>
</dbReference>
<proteinExistence type="predicted"/>
<dbReference type="AlphaFoldDB" id="A0A4P6KCV8"/>
<dbReference type="RefSeq" id="WP_130108842.1">
    <property type="nucleotide sequence ID" value="NZ_CP035806.1"/>
</dbReference>
<organism evidence="2 3">
    <name type="scientific">Leucobacter triazinivorans</name>
    <dbReference type="NCBI Taxonomy" id="1784719"/>
    <lineage>
        <taxon>Bacteria</taxon>
        <taxon>Bacillati</taxon>
        <taxon>Actinomycetota</taxon>
        <taxon>Actinomycetes</taxon>
        <taxon>Micrococcales</taxon>
        <taxon>Microbacteriaceae</taxon>
        <taxon>Leucobacter</taxon>
    </lineage>
</organism>
<dbReference type="PROSITE" id="PS51257">
    <property type="entry name" value="PROKAR_LIPOPROTEIN"/>
    <property type="match status" value="1"/>
</dbReference>
<dbReference type="OrthoDB" id="8111537at2"/>
<dbReference type="Proteomes" id="UP000289260">
    <property type="component" value="Chromosome"/>
</dbReference>
<dbReference type="EMBL" id="CP035806">
    <property type="protein sequence ID" value="QBE47688.1"/>
    <property type="molecule type" value="Genomic_DNA"/>
</dbReference>
<dbReference type="Gene3D" id="3.40.50.1820">
    <property type="entry name" value="alpha/beta hydrolase"/>
    <property type="match status" value="1"/>
</dbReference>
<accession>A0A4P6KCV8</accession>